<dbReference type="EMBL" id="KM507819">
    <property type="protein sequence ID" value="AIT14325.1"/>
    <property type="molecule type" value="Genomic_DNA"/>
</dbReference>
<name>A0A097EY45_9CAUD</name>
<dbReference type="Proteomes" id="UP000029889">
    <property type="component" value="Segment"/>
</dbReference>
<protein>
    <submittedName>
        <fullName evidence="1">Uncharacterized protein</fullName>
    </submittedName>
</protein>
<proteinExistence type="predicted"/>
<evidence type="ECO:0000313" key="2">
    <source>
        <dbReference type="Proteomes" id="UP000029889"/>
    </source>
</evidence>
<keyword evidence="2" id="KW-1185">Reference proteome</keyword>
<dbReference type="GeneID" id="22111475"/>
<sequence length="192" mass="22303">MNVLELSTKLITMRNEWYDWFYNGTDMDFSKYPFMESGCDARYRWLSKDCSGLHILVDDSGQGIIKDLLQVEQLVHDNWCDNDPYLGNMIYVSEDDCIFVIQRHGNSMFYVADSSTPEGAAADGLMPKIDILEFGLPEHFQISTLYDIPPLEFFEEFKLYYNDLQKLSTESRLEITVKYMDGTKLTDTGIEF</sequence>
<evidence type="ECO:0000313" key="1">
    <source>
        <dbReference type="EMBL" id="AIT14325.1"/>
    </source>
</evidence>
<gene>
    <name evidence="1" type="primary">435</name>
    <name evidence="1" type="ORF">PBI_121Q_435</name>
</gene>
<dbReference type="RefSeq" id="YP_009102022.1">
    <property type="nucleotide sequence ID" value="NC_025447.1"/>
</dbReference>
<dbReference type="KEGG" id="vg:22111475"/>
<accession>A0A097EY45</accession>
<reference evidence="1 2" key="1">
    <citation type="submission" date="2014-09" db="EMBL/GenBank/DDBJ databases">
        <authorList>
            <person name="Lapin J.S."/>
            <person name="Pope W.H."/>
            <person name="Hua J."/>
            <person name="Ford M.E."/>
            <person name="Conway J.F."/>
            <person name="Hatfull G.F."/>
            <person name="Hendrix R.W."/>
        </authorList>
    </citation>
    <scope>NUCLEOTIDE SEQUENCE [LARGE SCALE GENOMIC DNA]</scope>
</reference>
<organism evidence="1 2">
    <name type="scientific">Escherichia phage 121Q</name>
    <dbReference type="NCBI Taxonomy" id="1555202"/>
    <lineage>
        <taxon>Viruses</taxon>
        <taxon>Duplodnaviria</taxon>
        <taxon>Heunggongvirae</taxon>
        <taxon>Uroviricota</taxon>
        <taxon>Caudoviricetes</taxon>
        <taxon>Asteriusvirus</taxon>
        <taxon>Asteriusvirus av121Q</taxon>
    </lineage>
</organism>